<evidence type="ECO:0000313" key="8">
    <source>
        <dbReference type="Proteomes" id="UP000540506"/>
    </source>
</evidence>
<dbReference type="Gene3D" id="1.10.357.10">
    <property type="entry name" value="Tetracycline Repressor, domain 2"/>
    <property type="match status" value="1"/>
</dbReference>
<dbReference type="PANTHER" id="PTHR30055:SF234">
    <property type="entry name" value="HTH-TYPE TRANSCRIPTIONAL REGULATOR BETI"/>
    <property type="match status" value="1"/>
</dbReference>
<dbReference type="GO" id="GO:0003700">
    <property type="term" value="F:DNA-binding transcription factor activity"/>
    <property type="evidence" value="ECO:0007669"/>
    <property type="project" value="TreeGrafter"/>
</dbReference>
<evidence type="ECO:0000256" key="2">
    <source>
        <dbReference type="ARBA" id="ARBA00023125"/>
    </source>
</evidence>
<feature type="DNA-binding region" description="H-T-H motif" evidence="4">
    <location>
        <begin position="70"/>
        <end position="89"/>
    </location>
</feature>
<dbReference type="EMBL" id="JACHJV010000001">
    <property type="protein sequence ID" value="MBB4922565.1"/>
    <property type="molecule type" value="Genomic_DNA"/>
</dbReference>
<evidence type="ECO:0000256" key="1">
    <source>
        <dbReference type="ARBA" id="ARBA00023015"/>
    </source>
</evidence>
<gene>
    <name evidence="7" type="ORF">FHR34_001558</name>
</gene>
<sequence length="277" mass="29403">MVHKLQINLEVGGIPEDAVLPGTRSGRDPARSIRRGPSRLPPEVVAATQRERLLDGVVHTVAAYGYSGARVSDICQAAGVTRPVFYEQFSGKEEAFLAAHRHGTAVVIRRMEEAFAAQRDWCGGVHAALRVVLAILAEVPAFATMAVVEVDAVGPAGRLVREQLRVRLGRLFTGCPTPPTGVSGELLVDSVVGGMYSTIYRYIAAGRHSELPDLLPTLTHFALAAFVGPSEAARQLARAEAAGASWRKPLLPCVLEDSAGPVRGGRVSGSIVTRANS</sequence>
<dbReference type="Proteomes" id="UP000540506">
    <property type="component" value="Unassembled WGS sequence"/>
</dbReference>
<dbReference type="GO" id="GO:0000976">
    <property type="term" value="F:transcription cis-regulatory region binding"/>
    <property type="evidence" value="ECO:0007669"/>
    <property type="project" value="TreeGrafter"/>
</dbReference>
<dbReference type="Pfam" id="PF00440">
    <property type="entry name" value="TetR_N"/>
    <property type="match status" value="1"/>
</dbReference>
<evidence type="ECO:0000313" key="7">
    <source>
        <dbReference type="EMBL" id="MBB4922565.1"/>
    </source>
</evidence>
<evidence type="ECO:0000256" key="3">
    <source>
        <dbReference type="ARBA" id="ARBA00023163"/>
    </source>
</evidence>
<evidence type="ECO:0000256" key="4">
    <source>
        <dbReference type="PROSITE-ProRule" id="PRU00335"/>
    </source>
</evidence>
<keyword evidence="2 4" id="KW-0238">DNA-binding</keyword>
<keyword evidence="1" id="KW-0805">Transcription regulation</keyword>
<reference evidence="7 8" key="1">
    <citation type="submission" date="2020-08" db="EMBL/GenBank/DDBJ databases">
        <title>Sequencing the genomes of 1000 actinobacteria strains.</title>
        <authorList>
            <person name="Klenk H.-P."/>
        </authorList>
    </citation>
    <scope>NUCLEOTIDE SEQUENCE [LARGE SCALE GENOMIC DNA]</scope>
    <source>
        <strain evidence="7 8">DSM 41654</strain>
    </source>
</reference>
<protein>
    <submittedName>
        <fullName evidence="7">AcrR family transcriptional regulator</fullName>
    </submittedName>
</protein>
<feature type="region of interest" description="Disordered" evidence="5">
    <location>
        <begin position="18"/>
        <end position="39"/>
    </location>
</feature>
<organism evidence="7 8">
    <name type="scientific">Kitasatospora kifunensis</name>
    <name type="common">Streptomyces kifunensis</name>
    <dbReference type="NCBI Taxonomy" id="58351"/>
    <lineage>
        <taxon>Bacteria</taxon>
        <taxon>Bacillati</taxon>
        <taxon>Actinomycetota</taxon>
        <taxon>Actinomycetes</taxon>
        <taxon>Kitasatosporales</taxon>
        <taxon>Streptomycetaceae</taxon>
        <taxon>Kitasatospora</taxon>
    </lineage>
</organism>
<dbReference type="AlphaFoldDB" id="A0A7W7QZR4"/>
<evidence type="ECO:0000259" key="6">
    <source>
        <dbReference type="PROSITE" id="PS50977"/>
    </source>
</evidence>
<dbReference type="InterPro" id="IPR050109">
    <property type="entry name" value="HTH-type_TetR-like_transc_reg"/>
</dbReference>
<feature type="domain" description="HTH tetR-type" evidence="6">
    <location>
        <begin position="47"/>
        <end position="107"/>
    </location>
</feature>
<dbReference type="InterPro" id="IPR009057">
    <property type="entry name" value="Homeodomain-like_sf"/>
</dbReference>
<dbReference type="PROSITE" id="PS50977">
    <property type="entry name" value="HTH_TETR_2"/>
    <property type="match status" value="1"/>
</dbReference>
<name>A0A7W7QZR4_KITKI</name>
<dbReference type="InterPro" id="IPR001647">
    <property type="entry name" value="HTH_TetR"/>
</dbReference>
<comment type="caution">
    <text evidence="7">The sequence shown here is derived from an EMBL/GenBank/DDBJ whole genome shotgun (WGS) entry which is preliminary data.</text>
</comment>
<keyword evidence="8" id="KW-1185">Reference proteome</keyword>
<dbReference type="SUPFAM" id="SSF46689">
    <property type="entry name" value="Homeodomain-like"/>
    <property type="match status" value="1"/>
</dbReference>
<proteinExistence type="predicted"/>
<accession>A0A7W7QZR4</accession>
<evidence type="ECO:0000256" key="5">
    <source>
        <dbReference type="SAM" id="MobiDB-lite"/>
    </source>
</evidence>
<keyword evidence="3" id="KW-0804">Transcription</keyword>
<dbReference type="PANTHER" id="PTHR30055">
    <property type="entry name" value="HTH-TYPE TRANSCRIPTIONAL REGULATOR RUTR"/>
    <property type="match status" value="1"/>
</dbReference>